<proteinExistence type="predicted"/>
<dbReference type="InParanoid" id="A0A1S0U7P2"/>
<reference evidence="1" key="1">
    <citation type="submission" date="2012-04" db="EMBL/GenBank/DDBJ databases">
        <title>The Genome Sequence of Loa loa.</title>
        <authorList>
            <consortium name="The Broad Institute Genome Sequencing Platform"/>
            <consortium name="Broad Institute Genome Sequencing Center for Infectious Disease"/>
            <person name="Nutman T.B."/>
            <person name="Fink D.L."/>
            <person name="Russ C."/>
            <person name="Young S."/>
            <person name="Zeng Q."/>
            <person name="Gargeya S."/>
            <person name="Alvarado L."/>
            <person name="Berlin A."/>
            <person name="Chapman S.B."/>
            <person name="Chen Z."/>
            <person name="Freedman E."/>
            <person name="Gellesch M."/>
            <person name="Goldberg J."/>
            <person name="Griggs A."/>
            <person name="Gujja S."/>
            <person name="Heilman E.R."/>
            <person name="Heiman D."/>
            <person name="Howarth C."/>
            <person name="Mehta T."/>
            <person name="Neiman D."/>
            <person name="Pearson M."/>
            <person name="Roberts A."/>
            <person name="Saif S."/>
            <person name="Shea T."/>
            <person name="Shenoy N."/>
            <person name="Sisk P."/>
            <person name="Stolte C."/>
            <person name="Sykes S."/>
            <person name="White J."/>
            <person name="Yandava C."/>
            <person name="Haas B."/>
            <person name="Henn M.R."/>
            <person name="Nusbaum C."/>
            <person name="Birren B."/>
        </authorList>
    </citation>
    <scope>NUCLEOTIDE SEQUENCE [LARGE SCALE GENOMIC DNA]</scope>
</reference>
<accession>A0A1S0U7P2</accession>
<organism evidence="1">
    <name type="scientific">Loa loa</name>
    <name type="common">Eye worm</name>
    <name type="synonym">Filaria loa</name>
    <dbReference type="NCBI Taxonomy" id="7209"/>
    <lineage>
        <taxon>Eukaryota</taxon>
        <taxon>Metazoa</taxon>
        <taxon>Ecdysozoa</taxon>
        <taxon>Nematoda</taxon>
        <taxon>Chromadorea</taxon>
        <taxon>Rhabditida</taxon>
        <taxon>Spirurina</taxon>
        <taxon>Spiruromorpha</taxon>
        <taxon>Filarioidea</taxon>
        <taxon>Onchocercidae</taxon>
        <taxon>Loa</taxon>
    </lineage>
</organism>
<protein>
    <recommendedName>
        <fullName evidence="2">EB domain-containing protein</fullName>
    </recommendedName>
</protein>
<dbReference type="KEGG" id="loa:LOAG_02211"/>
<sequence length="232" mass="25745">MSRGNLGDSCSTDDQCSSGLICKNRTESKDGLCLFGTTLISHLAKKNKTDKSETYPDDYVIKTGATVETKLESILTQKDEADITNKTTSEFTSNFLTENIKIGKTKITAPPLSVKETNTSREMTEGSVSLSAVKNNTVGKMTTKVSSFPATEITTETFPSFPAIEITAEKIPTFPLSSVTQITVEDTLSTKAPSSPATEITMRIHYRRKFLHLQRQKSLLRIHYRRKFLHLP</sequence>
<dbReference type="GeneID" id="9939604"/>
<dbReference type="RefSeq" id="XP_003137797.1">
    <property type="nucleotide sequence ID" value="XM_003137749.1"/>
</dbReference>
<dbReference type="EMBL" id="JH712167">
    <property type="protein sequence ID" value="EFO26266.1"/>
    <property type="molecule type" value="Genomic_DNA"/>
</dbReference>
<gene>
    <name evidence="1" type="ORF">LOAG_02211</name>
</gene>
<name>A0A1S0U7P2_LOALO</name>
<evidence type="ECO:0008006" key="2">
    <source>
        <dbReference type="Google" id="ProtNLM"/>
    </source>
</evidence>
<dbReference type="AlphaFoldDB" id="A0A1S0U7P2"/>
<evidence type="ECO:0000313" key="1">
    <source>
        <dbReference type="EMBL" id="EFO26266.1"/>
    </source>
</evidence>
<dbReference type="CTD" id="9939604"/>